<dbReference type="EMBL" id="BKCP01011070">
    <property type="protein sequence ID" value="GER54232.1"/>
    <property type="molecule type" value="Genomic_DNA"/>
</dbReference>
<feature type="region of interest" description="Disordered" evidence="5">
    <location>
        <begin position="349"/>
        <end position="383"/>
    </location>
</feature>
<sequence>MPSSFDLTSGNIPAFSFPEVSAPLKATDGVSENGGERETAASLAIPAASLVRCSSTAAMKLQKVYRSYRTRRMLADSAVVAEELWWRALDFARLNHSTISFFNFLKPETAASRWNRVRLNASKVGKGLSKDAKAQKLAFQHWIEAIDPRHRYGHSLHIYYEEWCKTSAGQPFFYWLDLGDGKEVDLKECPRSKLRQQCIKYLGPKERDHYEYYVVDGKLLHKLTGEPLDTSKGSPGSKWIFVMSTSKKLYSGEKKKGLFHHSSFLAGGATLAAGRLVVEDGVLKSISAYSGHYKPTDDSLDTFLLFLKENGVDLDEVEIRKANDDYETNESEKVSMDVAISELTSSLDSIPTNLLPETSEQASNPENESEYQRSLSGGLQSPKADVPKKAILERINSKKAASSYQLGHQLSARWSTGAGPRIGCVADYPVELRLQALEFTNLSPRTGSCPTLLTPKRSGALVSQSSCPAGLGN</sequence>
<dbReference type="PANTHER" id="PTHR31250">
    <property type="entry name" value="IQ DOMAIN-CONTAINING PROTEIN IQM3"/>
    <property type="match status" value="1"/>
</dbReference>
<dbReference type="OrthoDB" id="7344096at2759"/>
<gene>
    <name evidence="6" type="ORF">STAS_31806</name>
</gene>
<comment type="caution">
    <text evidence="6">The sequence shown here is derived from an EMBL/GenBank/DDBJ whole genome shotgun (WGS) entry which is preliminary data.</text>
</comment>
<dbReference type="GO" id="GO:0005737">
    <property type="term" value="C:cytoplasm"/>
    <property type="evidence" value="ECO:0007669"/>
    <property type="project" value="UniProtKB-SubCell"/>
</dbReference>
<organism evidence="6 7">
    <name type="scientific">Striga asiatica</name>
    <name type="common">Asiatic witchweed</name>
    <name type="synonym">Buchnera asiatica</name>
    <dbReference type="NCBI Taxonomy" id="4170"/>
    <lineage>
        <taxon>Eukaryota</taxon>
        <taxon>Viridiplantae</taxon>
        <taxon>Streptophyta</taxon>
        <taxon>Embryophyta</taxon>
        <taxon>Tracheophyta</taxon>
        <taxon>Spermatophyta</taxon>
        <taxon>Magnoliopsida</taxon>
        <taxon>eudicotyledons</taxon>
        <taxon>Gunneridae</taxon>
        <taxon>Pentapetalae</taxon>
        <taxon>asterids</taxon>
        <taxon>lamiids</taxon>
        <taxon>Lamiales</taxon>
        <taxon>Orobanchaceae</taxon>
        <taxon>Buchnereae</taxon>
        <taxon>Striga</taxon>
    </lineage>
</organism>
<accession>A0A5A7R9W6</accession>
<evidence type="ECO:0000313" key="7">
    <source>
        <dbReference type="Proteomes" id="UP000325081"/>
    </source>
</evidence>
<dbReference type="PROSITE" id="PS50096">
    <property type="entry name" value="IQ"/>
    <property type="match status" value="1"/>
</dbReference>
<comment type="subcellular location">
    <subcellularLocation>
        <location evidence="2">Cytoplasm</location>
    </subcellularLocation>
    <subcellularLocation>
        <location evidence="1">Nucleus</location>
    </subcellularLocation>
</comment>
<dbReference type="InterPro" id="IPR044159">
    <property type="entry name" value="IQM"/>
</dbReference>
<keyword evidence="3" id="KW-0963">Cytoplasm</keyword>
<evidence type="ECO:0000256" key="3">
    <source>
        <dbReference type="ARBA" id="ARBA00022490"/>
    </source>
</evidence>
<evidence type="ECO:0000256" key="1">
    <source>
        <dbReference type="ARBA" id="ARBA00004123"/>
    </source>
</evidence>
<evidence type="ECO:0000256" key="5">
    <source>
        <dbReference type="SAM" id="MobiDB-lite"/>
    </source>
</evidence>
<keyword evidence="4" id="KW-0539">Nucleus</keyword>
<evidence type="ECO:0000313" key="6">
    <source>
        <dbReference type="EMBL" id="GER54232.1"/>
    </source>
</evidence>
<dbReference type="Proteomes" id="UP000325081">
    <property type="component" value="Unassembled WGS sequence"/>
</dbReference>
<dbReference type="GO" id="GO:0005634">
    <property type="term" value="C:nucleus"/>
    <property type="evidence" value="ECO:0007669"/>
    <property type="project" value="UniProtKB-SubCell"/>
</dbReference>
<reference evidence="7" key="1">
    <citation type="journal article" date="2019" name="Curr. Biol.">
        <title>Genome Sequence of Striga asiatica Provides Insight into the Evolution of Plant Parasitism.</title>
        <authorList>
            <person name="Yoshida S."/>
            <person name="Kim S."/>
            <person name="Wafula E.K."/>
            <person name="Tanskanen J."/>
            <person name="Kim Y.M."/>
            <person name="Honaas L."/>
            <person name="Yang Z."/>
            <person name="Spallek T."/>
            <person name="Conn C.E."/>
            <person name="Ichihashi Y."/>
            <person name="Cheong K."/>
            <person name="Cui S."/>
            <person name="Der J.P."/>
            <person name="Gundlach H."/>
            <person name="Jiao Y."/>
            <person name="Hori C."/>
            <person name="Ishida J.K."/>
            <person name="Kasahara H."/>
            <person name="Kiba T."/>
            <person name="Kim M.S."/>
            <person name="Koo N."/>
            <person name="Laohavisit A."/>
            <person name="Lee Y.H."/>
            <person name="Lumba S."/>
            <person name="McCourt P."/>
            <person name="Mortimer J.C."/>
            <person name="Mutuku J.M."/>
            <person name="Nomura T."/>
            <person name="Sasaki-Sekimoto Y."/>
            <person name="Seto Y."/>
            <person name="Wang Y."/>
            <person name="Wakatake T."/>
            <person name="Sakakibara H."/>
            <person name="Demura T."/>
            <person name="Yamaguchi S."/>
            <person name="Yoneyama K."/>
            <person name="Manabe R.I."/>
            <person name="Nelson D.C."/>
            <person name="Schulman A.H."/>
            <person name="Timko M.P."/>
            <person name="dePamphilis C.W."/>
            <person name="Choi D."/>
            <person name="Shirasu K."/>
        </authorList>
    </citation>
    <scope>NUCLEOTIDE SEQUENCE [LARGE SCALE GENOMIC DNA]</scope>
    <source>
        <strain evidence="7">cv. UVA1</strain>
    </source>
</reference>
<evidence type="ECO:0000256" key="4">
    <source>
        <dbReference type="ARBA" id="ARBA00023242"/>
    </source>
</evidence>
<name>A0A5A7R9W6_STRAF</name>
<dbReference type="AlphaFoldDB" id="A0A5A7R9W6"/>
<dbReference type="PANTHER" id="PTHR31250:SF10">
    <property type="entry name" value="IQ DOMAIN-CONTAINING PROTEIN IQM3"/>
    <property type="match status" value="1"/>
</dbReference>
<feature type="compositionally biased region" description="Polar residues" evidence="5">
    <location>
        <begin position="349"/>
        <end position="379"/>
    </location>
</feature>
<protein>
    <submittedName>
        <fullName evidence="6">Calmodulin binding protein</fullName>
    </submittedName>
</protein>
<proteinExistence type="predicted"/>
<keyword evidence="7" id="KW-1185">Reference proteome</keyword>
<evidence type="ECO:0000256" key="2">
    <source>
        <dbReference type="ARBA" id="ARBA00004496"/>
    </source>
</evidence>